<dbReference type="EMBL" id="CAUJNA010000702">
    <property type="protein sequence ID" value="CAJ1380315.1"/>
    <property type="molecule type" value="Genomic_DNA"/>
</dbReference>
<keyword evidence="1 3" id="KW-0732">Signal</keyword>
<dbReference type="PANTHER" id="PTHR10161:SF14">
    <property type="entry name" value="TARTRATE-RESISTANT ACID PHOSPHATASE TYPE 5"/>
    <property type="match status" value="1"/>
</dbReference>
<evidence type="ECO:0000259" key="4">
    <source>
        <dbReference type="Pfam" id="PF00149"/>
    </source>
</evidence>
<accession>A0AA36I3J2</accession>
<proteinExistence type="predicted"/>
<reference evidence="5" key="1">
    <citation type="submission" date="2023-08" db="EMBL/GenBank/DDBJ databases">
        <authorList>
            <person name="Chen Y."/>
            <person name="Shah S."/>
            <person name="Dougan E. K."/>
            <person name="Thang M."/>
            <person name="Chan C."/>
        </authorList>
    </citation>
    <scope>NUCLEOTIDE SEQUENCE</scope>
</reference>
<dbReference type="Gene3D" id="3.60.21.10">
    <property type="match status" value="1"/>
</dbReference>
<feature type="signal peptide" evidence="3">
    <location>
        <begin position="1"/>
        <end position="15"/>
    </location>
</feature>
<keyword evidence="6" id="KW-1185">Reference proteome</keyword>
<protein>
    <recommendedName>
        <fullName evidence="4">Calcineurin-like phosphoesterase domain-containing protein</fullName>
    </recommendedName>
</protein>
<evidence type="ECO:0000313" key="5">
    <source>
        <dbReference type="EMBL" id="CAJ1380315.1"/>
    </source>
</evidence>
<dbReference type="Proteomes" id="UP001178507">
    <property type="component" value="Unassembled WGS sequence"/>
</dbReference>
<gene>
    <name evidence="5" type="ORF">EVOR1521_LOCUS8286</name>
</gene>
<evidence type="ECO:0000256" key="3">
    <source>
        <dbReference type="SAM" id="SignalP"/>
    </source>
</evidence>
<dbReference type="PANTHER" id="PTHR10161">
    <property type="entry name" value="TARTRATE-RESISTANT ACID PHOSPHATASE TYPE 5"/>
    <property type="match status" value="1"/>
</dbReference>
<evidence type="ECO:0000256" key="2">
    <source>
        <dbReference type="ARBA" id="ARBA00022801"/>
    </source>
</evidence>
<feature type="chain" id="PRO_5041262005" description="Calcineurin-like phosphoesterase domain-containing protein" evidence="3">
    <location>
        <begin position="16"/>
        <end position="404"/>
    </location>
</feature>
<dbReference type="InterPro" id="IPR051558">
    <property type="entry name" value="Metallophosphoesterase_PAP"/>
</dbReference>
<evidence type="ECO:0000256" key="1">
    <source>
        <dbReference type="ARBA" id="ARBA00022729"/>
    </source>
</evidence>
<dbReference type="InterPro" id="IPR004843">
    <property type="entry name" value="Calcineurin-like_PHP"/>
</dbReference>
<dbReference type="Pfam" id="PF00149">
    <property type="entry name" value="Metallophos"/>
    <property type="match status" value="1"/>
</dbReference>
<dbReference type="InterPro" id="IPR029052">
    <property type="entry name" value="Metallo-depent_PP-like"/>
</dbReference>
<evidence type="ECO:0000313" key="6">
    <source>
        <dbReference type="Proteomes" id="UP001178507"/>
    </source>
</evidence>
<organism evidence="5 6">
    <name type="scientific">Effrenium voratum</name>
    <dbReference type="NCBI Taxonomy" id="2562239"/>
    <lineage>
        <taxon>Eukaryota</taxon>
        <taxon>Sar</taxon>
        <taxon>Alveolata</taxon>
        <taxon>Dinophyceae</taxon>
        <taxon>Suessiales</taxon>
        <taxon>Symbiodiniaceae</taxon>
        <taxon>Effrenium</taxon>
    </lineage>
</organism>
<comment type="caution">
    <text evidence="5">The sequence shown here is derived from an EMBL/GenBank/DDBJ whole genome shotgun (WGS) entry which is preliminary data.</text>
</comment>
<feature type="domain" description="Calcineurin-like phosphoesterase" evidence="4">
    <location>
        <begin position="36"/>
        <end position="225"/>
    </location>
</feature>
<sequence>MWKLLRLSLLPLAESCVELLIMGDFGTRDMRQGEISNGLARVAAEKSPSAVAAIGDNIYPSGADYDPTTISKFWGNVYLGHPSLKRPWHVITGNHDWRTDALVERAYTEHADNQQAGGHWQMPHFWYKKTYTADGLTVDAFYIDTMVWKGSWMAYAKLGGAARESQKLWLFSELEQSNADWKIVLGHHPVYSAGNHGITDALLRELDPKLRELGVPLYFAGHDHSKQIIFHEGLSYVISGAGGATARSRSNQYPAGSLKHYFPDGGFVGLSVCDKEKATVTVYNAGGDVQALWPVTNASPLRSRMRSRAAMPKLASKKVPFPEAACHGVRMKDVEKWCSPDGCKVQADAEGSCEDFCGLQSLACSGAFQQPEDAEDCTGSVVLPCSAKSNSSLICECDKPTFVP</sequence>
<dbReference type="AlphaFoldDB" id="A0AA36I3J2"/>
<name>A0AA36I3J2_9DINO</name>
<dbReference type="SUPFAM" id="SSF56300">
    <property type="entry name" value="Metallo-dependent phosphatases"/>
    <property type="match status" value="1"/>
</dbReference>
<keyword evidence="2" id="KW-0378">Hydrolase</keyword>
<dbReference type="GO" id="GO:0016787">
    <property type="term" value="F:hydrolase activity"/>
    <property type="evidence" value="ECO:0007669"/>
    <property type="project" value="UniProtKB-KW"/>
</dbReference>